<sequence>MKRYLPVIFPVACLAMVAMVDPACAVTRPSSARSTTEQANRLREGAAKASAALWQKASAQYERGRTSGNGREKATYFRQAEHYAQQAIAVDPRGDEGYKWLAIALGAQAEDAAVRDQIQLSRRVKENIEKALALDPHDDISLLVLSRWHYKVASLKPWTRGVVKLVYGGLPQASMEKAELLLLRAIAIRDRIVHRYSLAKVYYYMGRREAAVQQLRLALKLPVTIPEETEDLEKARRKLVSW</sequence>
<dbReference type="KEGG" id="ppd:Ppro_2749"/>
<keyword evidence="9" id="KW-0732">Signal</keyword>
<keyword evidence="6" id="KW-0206">Cytoskeleton</keyword>
<organism evidence="10 11">
    <name type="scientific">Pelobacter propionicus (strain DSM 2379 / NBRC 103807 / OttBd1)</name>
    <dbReference type="NCBI Taxonomy" id="338966"/>
    <lineage>
        <taxon>Bacteria</taxon>
        <taxon>Pseudomonadati</taxon>
        <taxon>Thermodesulfobacteriota</taxon>
        <taxon>Desulfuromonadia</taxon>
        <taxon>Desulfuromonadales</taxon>
        <taxon>Desulfuromonadaceae</taxon>
        <taxon>Pelobacter</taxon>
    </lineage>
</organism>
<evidence type="ECO:0000256" key="6">
    <source>
        <dbReference type="ARBA" id="ARBA00023212"/>
    </source>
</evidence>
<dbReference type="GO" id="GO:0005737">
    <property type="term" value="C:cytoplasm"/>
    <property type="evidence" value="ECO:0007669"/>
    <property type="project" value="TreeGrafter"/>
</dbReference>
<evidence type="ECO:0000256" key="5">
    <source>
        <dbReference type="ARBA" id="ARBA00022803"/>
    </source>
</evidence>
<dbReference type="EMBL" id="CP000482">
    <property type="protein sequence ID" value="ABL00349.1"/>
    <property type="molecule type" value="Genomic_DNA"/>
</dbReference>
<dbReference type="STRING" id="338966.Ppro_2749"/>
<dbReference type="eggNOG" id="COG0457">
    <property type="taxonomic scope" value="Bacteria"/>
</dbReference>
<dbReference type="InterPro" id="IPR011990">
    <property type="entry name" value="TPR-like_helical_dom_sf"/>
</dbReference>
<evidence type="ECO:0000256" key="7">
    <source>
        <dbReference type="ARBA" id="ARBA00039966"/>
    </source>
</evidence>
<evidence type="ECO:0000256" key="3">
    <source>
        <dbReference type="ARBA" id="ARBA00022490"/>
    </source>
</evidence>
<evidence type="ECO:0000313" key="10">
    <source>
        <dbReference type="EMBL" id="ABL00349.1"/>
    </source>
</evidence>
<dbReference type="PANTHER" id="PTHR16056:SF16">
    <property type="entry name" value="REGULATOR OF MICROTUBULE DYNAMICS PROTEIN 1"/>
    <property type="match status" value="1"/>
</dbReference>
<keyword evidence="3" id="KW-0963">Cytoplasm</keyword>
<reference evidence="10 11" key="1">
    <citation type="submission" date="2006-10" db="EMBL/GenBank/DDBJ databases">
        <title>Complete sequence of chromosome of Pelobacter propionicus DSM 2379.</title>
        <authorList>
            <consortium name="US DOE Joint Genome Institute"/>
            <person name="Copeland A."/>
            <person name="Lucas S."/>
            <person name="Lapidus A."/>
            <person name="Barry K."/>
            <person name="Detter J.C."/>
            <person name="Glavina del Rio T."/>
            <person name="Hammon N."/>
            <person name="Israni S."/>
            <person name="Dalin E."/>
            <person name="Tice H."/>
            <person name="Pitluck S."/>
            <person name="Saunders E."/>
            <person name="Brettin T."/>
            <person name="Bruce D."/>
            <person name="Han C."/>
            <person name="Tapia R."/>
            <person name="Schmutz J."/>
            <person name="Larimer F."/>
            <person name="Land M."/>
            <person name="Hauser L."/>
            <person name="Kyrpides N."/>
            <person name="Kim E."/>
            <person name="Lovley D."/>
            <person name="Richardson P."/>
        </authorList>
    </citation>
    <scope>NUCLEOTIDE SEQUENCE [LARGE SCALE GENOMIC DNA]</scope>
    <source>
        <strain evidence="11">DSM 2379 / NBRC 103807 / OttBd1</strain>
    </source>
</reference>
<dbReference type="Proteomes" id="UP000006732">
    <property type="component" value="Chromosome"/>
</dbReference>
<dbReference type="AlphaFoldDB" id="A1ASM8"/>
<keyword evidence="5" id="KW-0802">TPR repeat</keyword>
<dbReference type="SUPFAM" id="SSF48452">
    <property type="entry name" value="TPR-like"/>
    <property type="match status" value="1"/>
</dbReference>
<evidence type="ECO:0000256" key="9">
    <source>
        <dbReference type="SAM" id="SignalP"/>
    </source>
</evidence>
<dbReference type="OrthoDB" id="9813878at2"/>
<accession>A1ASM8</accession>
<dbReference type="GO" id="GO:0008017">
    <property type="term" value="F:microtubule binding"/>
    <property type="evidence" value="ECO:0007669"/>
    <property type="project" value="TreeGrafter"/>
</dbReference>
<dbReference type="PANTHER" id="PTHR16056">
    <property type="entry name" value="REGULATOR OF MICROTUBULE DYNAMICS PROTEIN"/>
    <property type="match status" value="1"/>
</dbReference>
<name>A1ASM8_PELPD</name>
<comment type="subunit">
    <text evidence="2">Interacts with microtubules.</text>
</comment>
<keyword evidence="11" id="KW-1185">Reference proteome</keyword>
<dbReference type="RefSeq" id="WP_011736599.1">
    <property type="nucleotide sequence ID" value="NC_008609.1"/>
</dbReference>
<dbReference type="GO" id="GO:0097431">
    <property type="term" value="C:mitotic spindle pole"/>
    <property type="evidence" value="ECO:0007669"/>
    <property type="project" value="TreeGrafter"/>
</dbReference>
<feature type="chain" id="PRO_5002631993" description="Regulator of microtubule dynamics protein 1" evidence="9">
    <location>
        <begin position="26"/>
        <end position="242"/>
    </location>
</feature>
<keyword evidence="4" id="KW-0677">Repeat</keyword>
<evidence type="ECO:0000313" key="11">
    <source>
        <dbReference type="Proteomes" id="UP000006732"/>
    </source>
</evidence>
<dbReference type="InterPro" id="IPR049039">
    <property type="entry name" value="RMD1-3_a_helical_rpt"/>
</dbReference>
<evidence type="ECO:0000256" key="2">
    <source>
        <dbReference type="ARBA" id="ARBA00011375"/>
    </source>
</evidence>
<evidence type="ECO:0000256" key="8">
    <source>
        <dbReference type="ARBA" id="ARBA00041958"/>
    </source>
</evidence>
<comment type="subcellular location">
    <subcellularLocation>
        <location evidence="1">Cytoplasm</location>
        <location evidence="1">Cytoskeleton</location>
    </subcellularLocation>
</comment>
<dbReference type="Gene3D" id="1.25.40.10">
    <property type="entry name" value="Tetratricopeptide repeat domain"/>
    <property type="match status" value="1"/>
</dbReference>
<feature type="signal peptide" evidence="9">
    <location>
        <begin position="1"/>
        <end position="25"/>
    </location>
</feature>
<dbReference type="Pfam" id="PF21033">
    <property type="entry name" value="RMD1-3"/>
    <property type="match status" value="1"/>
</dbReference>
<evidence type="ECO:0000256" key="1">
    <source>
        <dbReference type="ARBA" id="ARBA00004245"/>
    </source>
</evidence>
<proteinExistence type="predicted"/>
<protein>
    <recommendedName>
        <fullName evidence="7">Regulator of microtubule dynamics protein 1</fullName>
    </recommendedName>
    <alternativeName>
        <fullName evidence="8">Protein FAM82B</fullName>
    </alternativeName>
</protein>
<dbReference type="HOGENOM" id="CLU_1146361_0_0_7"/>
<dbReference type="GO" id="GO:0005876">
    <property type="term" value="C:spindle microtubule"/>
    <property type="evidence" value="ECO:0007669"/>
    <property type="project" value="TreeGrafter"/>
</dbReference>
<evidence type="ECO:0000256" key="4">
    <source>
        <dbReference type="ARBA" id="ARBA00022737"/>
    </source>
</evidence>
<gene>
    <name evidence="10" type="ordered locus">Ppro_2749</name>
</gene>